<evidence type="ECO:0000259" key="8">
    <source>
        <dbReference type="PROSITE" id="PS50172"/>
    </source>
</evidence>
<dbReference type="EMBL" id="JAQGDS010000004">
    <property type="protein sequence ID" value="KAJ6261494.1"/>
    <property type="molecule type" value="Genomic_DNA"/>
</dbReference>
<evidence type="ECO:0000256" key="4">
    <source>
        <dbReference type="ARBA" id="ARBA00022989"/>
    </source>
</evidence>
<evidence type="ECO:0000256" key="1">
    <source>
        <dbReference type="ARBA" id="ARBA00004141"/>
    </source>
</evidence>
<feature type="compositionally biased region" description="Basic and acidic residues" evidence="6">
    <location>
        <begin position="862"/>
        <end position="876"/>
    </location>
</feature>
<dbReference type="Pfam" id="PF00533">
    <property type="entry name" value="BRCT"/>
    <property type="match status" value="1"/>
</dbReference>
<evidence type="ECO:0000256" key="7">
    <source>
        <dbReference type="SAM" id="Phobius"/>
    </source>
</evidence>
<feature type="transmembrane region" description="Helical" evidence="7">
    <location>
        <begin position="386"/>
        <end position="405"/>
    </location>
</feature>
<feature type="domain" description="BRCT" evidence="8">
    <location>
        <begin position="1411"/>
        <end position="1524"/>
    </location>
</feature>
<feature type="compositionally biased region" description="Polar residues" evidence="6">
    <location>
        <begin position="984"/>
        <end position="1006"/>
    </location>
</feature>
<feature type="transmembrane region" description="Helical" evidence="7">
    <location>
        <begin position="150"/>
        <end position="175"/>
    </location>
</feature>
<feature type="region of interest" description="Disordered" evidence="6">
    <location>
        <begin position="519"/>
        <end position="579"/>
    </location>
</feature>
<dbReference type="Gene3D" id="1.20.1250.20">
    <property type="entry name" value="MFS general substrate transporter like domains"/>
    <property type="match status" value="1"/>
</dbReference>
<evidence type="ECO:0000313" key="9">
    <source>
        <dbReference type="EMBL" id="KAJ6261494.1"/>
    </source>
</evidence>
<dbReference type="GO" id="GO:0016020">
    <property type="term" value="C:membrane"/>
    <property type="evidence" value="ECO:0007669"/>
    <property type="project" value="UniProtKB-SubCell"/>
</dbReference>
<dbReference type="InterPro" id="IPR001357">
    <property type="entry name" value="BRCT_dom"/>
</dbReference>
<feature type="transmembrane region" description="Helical" evidence="7">
    <location>
        <begin position="187"/>
        <end position="209"/>
    </location>
</feature>
<dbReference type="FunFam" id="1.20.1250.20:FF:000057">
    <property type="entry name" value="MFS general substrate transporter"/>
    <property type="match status" value="1"/>
</dbReference>
<dbReference type="SMART" id="SM00292">
    <property type="entry name" value="BRCT"/>
    <property type="match status" value="1"/>
</dbReference>
<protein>
    <recommendedName>
        <fullName evidence="8">BRCT domain-containing protein</fullName>
    </recommendedName>
</protein>
<feature type="domain" description="BRCT" evidence="8">
    <location>
        <begin position="1557"/>
        <end position="1663"/>
    </location>
</feature>
<evidence type="ECO:0000256" key="3">
    <source>
        <dbReference type="ARBA" id="ARBA00022692"/>
    </source>
</evidence>
<evidence type="ECO:0000256" key="5">
    <source>
        <dbReference type="ARBA" id="ARBA00023136"/>
    </source>
</evidence>
<dbReference type="InterPro" id="IPR011701">
    <property type="entry name" value="MFS"/>
</dbReference>
<dbReference type="Proteomes" id="UP001221413">
    <property type="component" value="Unassembled WGS sequence"/>
</dbReference>
<feature type="region of interest" description="Disordered" evidence="6">
    <location>
        <begin position="812"/>
        <end position="938"/>
    </location>
</feature>
<feature type="transmembrane region" description="Helical" evidence="7">
    <location>
        <begin position="355"/>
        <end position="374"/>
    </location>
</feature>
<dbReference type="InterPro" id="IPR047249">
    <property type="entry name" value="BRCT_p53bp1-like_rpt1"/>
</dbReference>
<comment type="caution">
    <text evidence="9">The sequence shown here is derived from an EMBL/GenBank/DDBJ whole genome shotgun (WGS) entry which is preliminary data.</text>
</comment>
<feature type="transmembrane region" description="Helical" evidence="7">
    <location>
        <begin position="42"/>
        <end position="60"/>
    </location>
</feature>
<dbReference type="InterPro" id="IPR036420">
    <property type="entry name" value="BRCT_dom_sf"/>
</dbReference>
<dbReference type="SUPFAM" id="SSF52113">
    <property type="entry name" value="BRCT domain"/>
    <property type="match status" value="1"/>
</dbReference>
<dbReference type="CDD" id="cd17745">
    <property type="entry name" value="BRCT_p53bp1_rpt1"/>
    <property type="match status" value="1"/>
</dbReference>
<keyword evidence="10" id="KW-1185">Reference proteome</keyword>
<sequence length="1663" mass="184433">MSHEQKAPEIMSSKEESPSVEAGMALDPEVERRLVRRLDWNIIPVAMVLYMLAFLDRINIGNAKLYGLEEELGLTGTLGYQTAVSLLFVTYLLFEIPSNLVLKKFRPSRWRWVQSYGGLLACRLLLGLFEAGLFPGLTVYLTFWYTRKEIALRVALLFMSAAIAGGTGGLLAYGIGFLDGKAGMRGWRWIMIIEGIPTIAAGLLVPWLLSDEPANARFLNPEERIIMTKRMQAEHGSASSEEKLKKQDIIACFKDWKRYAFAIGSFGGVNMLYGYSINLPTIIKTLGNWPTPVVQALTIPCYALGASVYVVVAWWSDRKQKRAIPILIAPILFVGLPLAWNVVNIPRYGKKTTGSGFQLTMGNASGIVSAYLYPAAEAPRYTKGHAITISLIVLGMVAFFVVMQYHTYENKARDEGKRDHLIEGKTEQEILEMGDDSEKGKLRVFPQTFGTTAEHHDQAAGTPFDPSPDGDLWTFKHAITMEATADENSVDFERLKQMLPMLTKVLQRPSTYHYGQSILANRTQSQTQVPNSRNRKRGLSSEDTQPVEDTTDDEPHDVIARNGPRTSSPATSPLANGFDLDPVNQFSPIRTLEFENTGDSQLPNTLVTENGIDNHNSIRLDYSPDKLGSQHYDGEATQKDPDSYNERMKNNVASASDLARKSQNSFGSDPVPDSQSQHRKPIYFDERKRFSNVGLLIRDNGDNSDDEESVLRPAMQNDSPVMGLTQMFNASSPQRPVTNSSAILTSPHIGITSPITPRERFSIPRSNIVANSYIPTGESQAAREAREKKITYHDDDEFSAEPPEVAARLRRQRREKDSVEQFKEISVARPVPRVREPGRRGRPPKNRMVEPLLPPSAAGSDRPLEDAAAEEQHLASENDDVTDEAELEVPGTMEPAVTEVKKTQSSQFRPDRLRSSNIYDPPNSSDPEAVADSQPQTTAKVIAKSKAVAGVEDGLRPSAPNSSSFYNQKHHRRKAEEHLDSFPPSKTSTQEMPPSSPPIRQSNDQGNGLLAESIDTPDFRTVKSQFASNFLNPLEAVKTPITVKKIPLPLPTTIPATSPYNRESLLSNSETPIPVRKRKRPSGERASASIDPQPLAADLNADRTDIANIPQPESTGEQLPKPKRLKPNNLQSNSGPLEPTKISALRNRVVRQLPTSTQESERPAPSEAGSPMNLSARNSSTEPDSAANSPNNSETAVNAMTPQKTVIQFRPSASQRQELSSSGPFRVFAQWNTAYYPAVVTELPRFNESVTARFVGGESFVRLDRMKRLELSVGDNVKISGQGQKVWAVQEVYSSTATSEDRANTESQLEREAVLDVHGNNMVKLKHKTSEEIVEVQICDIVLNAAQFNSLKTKTVEVEYSMQSDENTPIFKKEDSILETPSKLSRRNTPNVMLGTQKIKSLKLSASSSKGRQGIFSGMQFTISLTGESTKDRAILSSMLQRDGGQILEDGFDDIFLPVNPDIAELSPRPGWSEIKFTAVISDRASTTSKYLQALALGIPCLSPKWVEDSVQSKAALSWHNYLLPAGESQYLDGAIKSRTIDWIDTKAATFADMFSRRPKLMNGMNVIIHTASRAKNEPQIYPFLIHAMGPNEARYVGSVEEVNKLLKAKKPATRWHYILSKDEKPKFNLKGRARDVASSVKVVSHEWVKQSLIFGKLLDEAY</sequence>
<feature type="transmembrane region" description="Helical" evidence="7">
    <location>
        <begin position="323"/>
        <end position="343"/>
    </location>
</feature>
<proteinExistence type="predicted"/>
<dbReference type="SUPFAM" id="SSF103473">
    <property type="entry name" value="MFS general substrate transporter"/>
    <property type="match status" value="1"/>
</dbReference>
<evidence type="ECO:0000256" key="2">
    <source>
        <dbReference type="ARBA" id="ARBA00022448"/>
    </source>
</evidence>
<dbReference type="PROSITE" id="PS50172">
    <property type="entry name" value="BRCT"/>
    <property type="match status" value="2"/>
</dbReference>
<accession>A0AAD6IZ89</accession>
<feature type="region of interest" description="Disordered" evidence="6">
    <location>
        <begin position="1"/>
        <end position="23"/>
    </location>
</feature>
<feature type="compositionally biased region" description="Polar residues" evidence="6">
    <location>
        <begin position="519"/>
        <end position="532"/>
    </location>
</feature>
<evidence type="ECO:0000313" key="10">
    <source>
        <dbReference type="Proteomes" id="UP001221413"/>
    </source>
</evidence>
<feature type="compositionally biased region" description="Polar residues" evidence="6">
    <location>
        <begin position="1172"/>
        <end position="1202"/>
    </location>
</feature>
<keyword evidence="2" id="KW-0813">Transport</keyword>
<name>A0AAD6IZ89_DREDA</name>
<feature type="compositionally biased region" description="Polar residues" evidence="6">
    <location>
        <begin position="915"/>
        <end position="926"/>
    </location>
</feature>
<feature type="transmembrane region" description="Helical" evidence="7">
    <location>
        <begin position="72"/>
        <end position="94"/>
    </location>
</feature>
<dbReference type="InterPro" id="IPR013914">
    <property type="entry name" value="Rad9_Rad53-bd_dom_fun"/>
</dbReference>
<organism evidence="9 10">
    <name type="scientific">Drechslerella dactyloides</name>
    <name type="common">Nematode-trapping fungus</name>
    <name type="synonym">Arthrobotrys dactyloides</name>
    <dbReference type="NCBI Taxonomy" id="74499"/>
    <lineage>
        <taxon>Eukaryota</taxon>
        <taxon>Fungi</taxon>
        <taxon>Dikarya</taxon>
        <taxon>Ascomycota</taxon>
        <taxon>Pezizomycotina</taxon>
        <taxon>Orbiliomycetes</taxon>
        <taxon>Orbiliales</taxon>
        <taxon>Orbiliaceae</taxon>
        <taxon>Drechslerella</taxon>
    </lineage>
</organism>
<keyword evidence="3 7" id="KW-0812">Transmembrane</keyword>
<feature type="transmembrane region" description="Helical" evidence="7">
    <location>
        <begin position="297"/>
        <end position="316"/>
    </location>
</feature>
<dbReference type="InterPro" id="IPR036259">
    <property type="entry name" value="MFS_trans_sf"/>
</dbReference>
<dbReference type="PANTHER" id="PTHR43791:SF91">
    <property type="entry name" value="MAJOR FACILITATOR SUPERFAMILY (MFS) PROFILE DOMAIN-CONTAINING PROTEIN-RELATED"/>
    <property type="match status" value="1"/>
</dbReference>
<feature type="compositionally biased region" description="Basic and acidic residues" evidence="6">
    <location>
        <begin position="814"/>
        <end position="823"/>
    </location>
</feature>
<feature type="compositionally biased region" description="Basic and acidic residues" evidence="6">
    <location>
        <begin position="632"/>
        <end position="649"/>
    </location>
</feature>
<dbReference type="CDD" id="cd17724">
    <property type="entry name" value="BRCT_p53bp1_rpt2"/>
    <property type="match status" value="1"/>
</dbReference>
<feature type="region of interest" description="Disordered" evidence="6">
    <location>
        <begin position="1046"/>
        <end position="1202"/>
    </location>
</feature>
<dbReference type="PANTHER" id="PTHR43791">
    <property type="entry name" value="PERMEASE-RELATED"/>
    <property type="match status" value="1"/>
</dbReference>
<keyword evidence="4 7" id="KW-1133">Transmembrane helix</keyword>
<feature type="compositionally biased region" description="Acidic residues" evidence="6">
    <location>
        <begin position="877"/>
        <end position="887"/>
    </location>
</feature>
<dbReference type="Pfam" id="PF07690">
    <property type="entry name" value="MFS_1"/>
    <property type="match status" value="1"/>
</dbReference>
<dbReference type="GO" id="GO:0022857">
    <property type="term" value="F:transmembrane transporter activity"/>
    <property type="evidence" value="ECO:0007669"/>
    <property type="project" value="InterPro"/>
</dbReference>
<feature type="transmembrane region" description="Helical" evidence="7">
    <location>
        <begin position="259"/>
        <end position="277"/>
    </location>
</feature>
<feature type="compositionally biased region" description="Basic and acidic residues" evidence="6">
    <location>
        <begin position="1"/>
        <end position="17"/>
    </location>
</feature>
<feature type="compositionally biased region" description="Polar residues" evidence="6">
    <location>
        <begin position="1056"/>
        <end position="1071"/>
    </location>
</feature>
<dbReference type="Gene3D" id="3.40.50.10190">
    <property type="entry name" value="BRCT domain"/>
    <property type="match status" value="1"/>
</dbReference>
<feature type="compositionally biased region" description="Acidic residues" evidence="6">
    <location>
        <begin position="545"/>
        <end position="555"/>
    </location>
</feature>
<evidence type="ECO:0000256" key="6">
    <source>
        <dbReference type="SAM" id="MobiDB-lite"/>
    </source>
</evidence>
<reference evidence="9" key="1">
    <citation type="submission" date="2023-01" db="EMBL/GenBank/DDBJ databases">
        <title>The chitinases involved in constricting ring structure development in the nematode-trapping fungus Drechslerella dactyloides.</title>
        <authorList>
            <person name="Wang R."/>
            <person name="Zhang L."/>
            <person name="Tang P."/>
            <person name="Li S."/>
            <person name="Liang L."/>
        </authorList>
    </citation>
    <scope>NUCLEOTIDE SEQUENCE</scope>
    <source>
        <strain evidence="9">YMF1.00031</strain>
    </source>
</reference>
<feature type="compositionally biased region" description="Low complexity" evidence="6">
    <location>
        <begin position="1046"/>
        <end position="1055"/>
    </location>
</feature>
<feature type="compositionally biased region" description="Polar residues" evidence="6">
    <location>
        <begin position="564"/>
        <end position="574"/>
    </location>
</feature>
<gene>
    <name evidence="9" type="ORF">Dda_4164</name>
</gene>
<dbReference type="Pfam" id="PF08605">
    <property type="entry name" value="Rad9_Rad53_bind"/>
    <property type="match status" value="1"/>
</dbReference>
<keyword evidence="5 7" id="KW-0472">Membrane</keyword>
<feature type="region of interest" description="Disordered" evidence="6">
    <location>
        <begin position="951"/>
        <end position="1016"/>
    </location>
</feature>
<feature type="region of interest" description="Disordered" evidence="6">
    <location>
        <begin position="615"/>
        <end position="682"/>
    </location>
</feature>
<dbReference type="InterPro" id="IPR047250">
    <property type="entry name" value="BRCT_p53bp1-like_rpt2"/>
</dbReference>
<comment type="subcellular location">
    <subcellularLocation>
        <location evidence="1">Membrane</location>
        <topology evidence="1">Multi-pass membrane protein</topology>
    </subcellularLocation>
</comment>